<evidence type="ECO:0000256" key="5">
    <source>
        <dbReference type="ARBA" id="ARBA00022741"/>
    </source>
</evidence>
<evidence type="ECO:0000256" key="2">
    <source>
        <dbReference type="ARBA" id="ARBA00012191"/>
    </source>
</evidence>
<dbReference type="PANTHER" id="PTHR42711:SF19">
    <property type="entry name" value="DOXORUBICIN RESISTANCE ATP-BINDING PROTEIN DRRA"/>
    <property type="match status" value="1"/>
</dbReference>
<keyword evidence="6" id="KW-0067">ATP-binding</keyword>
<dbReference type="GO" id="GO:0046677">
    <property type="term" value="P:response to antibiotic"/>
    <property type="evidence" value="ECO:0007669"/>
    <property type="project" value="UniProtKB-KW"/>
</dbReference>
<dbReference type="STRING" id="933944.AN215_22970"/>
<dbReference type="SMART" id="SM00382">
    <property type="entry name" value="AAA"/>
    <property type="match status" value="1"/>
</dbReference>
<dbReference type="InterPro" id="IPR027417">
    <property type="entry name" value="P-loop_NTPase"/>
</dbReference>
<dbReference type="PANTHER" id="PTHR42711">
    <property type="entry name" value="ABC TRANSPORTER ATP-BINDING PROTEIN"/>
    <property type="match status" value="1"/>
</dbReference>
<dbReference type="Proteomes" id="UP000176087">
    <property type="component" value="Unassembled WGS sequence"/>
</dbReference>
<keyword evidence="9" id="KW-0046">Antibiotic resistance</keyword>
<dbReference type="Pfam" id="PF13732">
    <property type="entry name" value="DrrA1-3_C"/>
    <property type="match status" value="1"/>
</dbReference>
<protein>
    <recommendedName>
        <fullName evidence="2">ABC-type xenobiotic transporter</fullName>
        <ecNumber evidence="2">7.6.2.2</ecNumber>
    </recommendedName>
</protein>
<reference evidence="13 14" key="1">
    <citation type="journal article" date="2016" name="Front. Microbiol.">
        <title>Comparative Genomics Analysis of Streptomyces Species Reveals Their Adaptation to the Marine Environment and Their Diversity at the Genomic Level.</title>
        <authorList>
            <person name="Tian X."/>
            <person name="Zhang Z."/>
            <person name="Yang T."/>
            <person name="Chen M."/>
            <person name="Li J."/>
            <person name="Chen F."/>
            <person name="Yang J."/>
            <person name="Li W."/>
            <person name="Zhang B."/>
            <person name="Zhang Z."/>
            <person name="Wu J."/>
            <person name="Zhang C."/>
            <person name="Long L."/>
            <person name="Xiao J."/>
        </authorList>
    </citation>
    <scope>NUCLEOTIDE SEQUENCE [LARGE SCALE GENOMIC DNA]</scope>
    <source>
        <strain evidence="13 14">SCSIO 10390</strain>
    </source>
</reference>
<feature type="compositionally biased region" description="Basic residues" evidence="11">
    <location>
        <begin position="336"/>
        <end position="350"/>
    </location>
</feature>
<dbReference type="EMBL" id="LJGT01000041">
    <property type="protein sequence ID" value="OEU85413.1"/>
    <property type="molecule type" value="Genomic_DNA"/>
</dbReference>
<dbReference type="GO" id="GO:0005524">
    <property type="term" value="F:ATP binding"/>
    <property type="evidence" value="ECO:0007669"/>
    <property type="project" value="UniProtKB-KW"/>
</dbReference>
<evidence type="ECO:0000256" key="1">
    <source>
        <dbReference type="ARBA" id="ARBA00004413"/>
    </source>
</evidence>
<dbReference type="RefSeq" id="WP_070011447.1">
    <property type="nucleotide sequence ID" value="NZ_LJGS01000039.1"/>
</dbReference>
<keyword evidence="4" id="KW-1003">Cell membrane</keyword>
<dbReference type="GO" id="GO:0043215">
    <property type="term" value="P:daunorubicin transport"/>
    <property type="evidence" value="ECO:0007669"/>
    <property type="project" value="InterPro"/>
</dbReference>
<evidence type="ECO:0000256" key="9">
    <source>
        <dbReference type="ARBA" id="ARBA00023251"/>
    </source>
</evidence>
<gene>
    <name evidence="13" type="ORF">AN215_22970</name>
</gene>
<keyword evidence="5" id="KW-0547">Nucleotide-binding</keyword>
<dbReference type="InterPro" id="IPR017871">
    <property type="entry name" value="ABC_transporter-like_CS"/>
</dbReference>
<evidence type="ECO:0000256" key="11">
    <source>
        <dbReference type="SAM" id="MobiDB-lite"/>
    </source>
</evidence>
<keyword evidence="3" id="KW-0813">Transport</keyword>
<dbReference type="NCBIfam" id="TIGR01188">
    <property type="entry name" value="drrA"/>
    <property type="match status" value="1"/>
</dbReference>
<comment type="similarity">
    <text evidence="10">Belongs to the ABC transporter superfamily. Drug exporter-1 (DrugE1) (TC 3.A.1.105) family.</text>
</comment>
<dbReference type="OrthoDB" id="9804819at2"/>
<dbReference type="Gene3D" id="3.40.50.300">
    <property type="entry name" value="P-loop containing nucleotide triphosphate hydrolases"/>
    <property type="match status" value="1"/>
</dbReference>
<dbReference type="InterPro" id="IPR005894">
    <property type="entry name" value="DrrA"/>
</dbReference>
<keyword evidence="8" id="KW-0472">Membrane</keyword>
<dbReference type="PROSITE" id="PS00211">
    <property type="entry name" value="ABC_TRANSPORTER_1"/>
    <property type="match status" value="1"/>
</dbReference>
<evidence type="ECO:0000256" key="10">
    <source>
        <dbReference type="ARBA" id="ARBA00049985"/>
    </source>
</evidence>
<evidence type="ECO:0000313" key="13">
    <source>
        <dbReference type="EMBL" id="OEU85413.1"/>
    </source>
</evidence>
<evidence type="ECO:0000259" key="12">
    <source>
        <dbReference type="PROSITE" id="PS50893"/>
    </source>
</evidence>
<dbReference type="FunFam" id="3.40.50.300:FF:000589">
    <property type="entry name" value="ABC transporter, ATP-binding subunit"/>
    <property type="match status" value="1"/>
</dbReference>
<name>A0A1E7JG12_9ACTN</name>
<dbReference type="InterPro" id="IPR050763">
    <property type="entry name" value="ABC_transporter_ATP-binding"/>
</dbReference>
<dbReference type="GO" id="GO:0008559">
    <property type="term" value="F:ABC-type xenobiotic transporter activity"/>
    <property type="evidence" value="ECO:0007669"/>
    <property type="project" value="UniProtKB-EC"/>
</dbReference>
<evidence type="ECO:0000256" key="4">
    <source>
        <dbReference type="ARBA" id="ARBA00022475"/>
    </source>
</evidence>
<evidence type="ECO:0000256" key="7">
    <source>
        <dbReference type="ARBA" id="ARBA00022967"/>
    </source>
</evidence>
<comment type="caution">
    <text evidence="13">The sequence shown here is derived from an EMBL/GenBank/DDBJ whole genome shotgun (WGS) entry which is preliminary data.</text>
</comment>
<evidence type="ECO:0000256" key="8">
    <source>
        <dbReference type="ARBA" id="ARBA00023136"/>
    </source>
</evidence>
<accession>A0A1E7JG12</accession>
<dbReference type="InterPro" id="IPR025302">
    <property type="entry name" value="DrrA1/2-like_C"/>
</dbReference>
<proteinExistence type="inferred from homology"/>
<dbReference type="SUPFAM" id="SSF52540">
    <property type="entry name" value="P-loop containing nucleoside triphosphate hydrolases"/>
    <property type="match status" value="1"/>
</dbReference>
<comment type="subcellular location">
    <subcellularLocation>
        <location evidence="1">Cell membrane</location>
        <topology evidence="1">Peripheral membrane protein</topology>
        <orientation evidence="1">Cytoplasmic side</orientation>
    </subcellularLocation>
</comment>
<keyword evidence="7" id="KW-1278">Translocase</keyword>
<dbReference type="GO" id="GO:1900753">
    <property type="term" value="P:doxorubicin transport"/>
    <property type="evidence" value="ECO:0007669"/>
    <property type="project" value="InterPro"/>
</dbReference>
<evidence type="ECO:0000256" key="3">
    <source>
        <dbReference type="ARBA" id="ARBA00022448"/>
    </source>
</evidence>
<feature type="domain" description="ABC transporter" evidence="12">
    <location>
        <begin position="5"/>
        <end position="235"/>
    </location>
</feature>
<evidence type="ECO:0000313" key="14">
    <source>
        <dbReference type="Proteomes" id="UP000176087"/>
    </source>
</evidence>
<dbReference type="AlphaFoldDB" id="A0A1E7JG12"/>
<dbReference type="GO" id="GO:0016887">
    <property type="term" value="F:ATP hydrolysis activity"/>
    <property type="evidence" value="ECO:0007669"/>
    <property type="project" value="InterPro"/>
</dbReference>
<dbReference type="GO" id="GO:0005886">
    <property type="term" value="C:plasma membrane"/>
    <property type="evidence" value="ECO:0007669"/>
    <property type="project" value="UniProtKB-SubCell"/>
</dbReference>
<dbReference type="PROSITE" id="PS50893">
    <property type="entry name" value="ABC_TRANSPORTER_2"/>
    <property type="match status" value="1"/>
</dbReference>
<keyword evidence="14" id="KW-1185">Reference proteome</keyword>
<dbReference type="InterPro" id="IPR003439">
    <property type="entry name" value="ABC_transporter-like_ATP-bd"/>
</dbReference>
<sequence length="350" mass="37459">MPGAIYAEGLVKTFGAVRALDGVDLDVPEGTVLGLLGPNGAGKTTAVRVLTTLIRPDSGKAVVAGLDVLKQPNEVRRSIGLSGQFAAIDEYLTGRENLRMVGQLYQLSARDAKKRAGELLERFNLADAADRTAKTYSGGMRRRLDLAAALVVRPPVMFMDEPTTGLDPRNRLQLWEVIEELVAGGTTLLLTTQYLEEADRLAHDIAVVDHGKVIARGTSDQLKAQTGGERVEVVVHDRSEISAAEAILAKHSMPGTGPEGVTVEKHTRRLTVPVTGGAKLLAEVIRELDGRGIEIDDIGLRRPTLDDVFITLTGHAAEDADEQGGAEGGGATADKKQKRKDRKQKKGAVK</sequence>
<evidence type="ECO:0000256" key="6">
    <source>
        <dbReference type="ARBA" id="ARBA00022840"/>
    </source>
</evidence>
<dbReference type="PATRIC" id="fig|933944.5.peg.4782"/>
<dbReference type="InterPro" id="IPR003593">
    <property type="entry name" value="AAA+_ATPase"/>
</dbReference>
<dbReference type="Pfam" id="PF00005">
    <property type="entry name" value="ABC_tran"/>
    <property type="match status" value="1"/>
</dbReference>
<feature type="region of interest" description="Disordered" evidence="11">
    <location>
        <begin position="316"/>
        <end position="350"/>
    </location>
</feature>
<dbReference type="EC" id="7.6.2.2" evidence="2"/>
<organism evidence="13 14">
    <name type="scientific">Streptomyces abyssalis</name>
    <dbReference type="NCBI Taxonomy" id="933944"/>
    <lineage>
        <taxon>Bacteria</taxon>
        <taxon>Bacillati</taxon>
        <taxon>Actinomycetota</taxon>
        <taxon>Actinomycetes</taxon>
        <taxon>Kitasatosporales</taxon>
        <taxon>Streptomycetaceae</taxon>
        <taxon>Streptomyces</taxon>
    </lineage>
</organism>